<feature type="region of interest" description="Disordered" evidence="1">
    <location>
        <begin position="187"/>
        <end position="249"/>
    </location>
</feature>
<evidence type="ECO:0000256" key="1">
    <source>
        <dbReference type="SAM" id="MobiDB-lite"/>
    </source>
</evidence>
<gene>
    <name evidence="3" type="ORF">HF872_04430</name>
</gene>
<evidence type="ECO:0000313" key="4">
    <source>
        <dbReference type="Proteomes" id="UP000591071"/>
    </source>
</evidence>
<keyword evidence="2" id="KW-0732">Signal</keyword>
<comment type="caution">
    <text evidence="3">The sequence shown here is derived from an EMBL/GenBank/DDBJ whole genome shotgun (WGS) entry which is preliminary data.</text>
</comment>
<feature type="signal peptide" evidence="2">
    <location>
        <begin position="1"/>
        <end position="26"/>
    </location>
</feature>
<evidence type="ECO:0000313" key="3">
    <source>
        <dbReference type="EMBL" id="NME27871.1"/>
    </source>
</evidence>
<proteinExistence type="predicted"/>
<sequence length="249" mass="25552">MKFQQILKKVCILVTGAVMSASVCLAAIPYDQVLVGGIGPGSAVSYMKSLYGQPDSTNFDTPTQATYTYGNSFVVTSNPSDVSTVFTVLSSGHNGLNTPAGVGVGMDEAVITEKYGPCERKGEVNGVTYYHYAMEPNPSLPNAFGGYSFGVENGKIISIWAGVVADDNGAAAAAAVAGGTATTVDGTAQASQNTSTQEPAPTPVVAPVSPADAKTIAEHNAPEQKETAPDTTSKVTTDNGTTVTIEKTE</sequence>
<feature type="chain" id="PRO_5032722466" evidence="2">
    <location>
        <begin position="27"/>
        <end position="249"/>
    </location>
</feature>
<feature type="compositionally biased region" description="Polar residues" evidence="1">
    <location>
        <begin position="229"/>
        <end position="249"/>
    </location>
</feature>
<protein>
    <submittedName>
        <fullName evidence="3">Uncharacterized protein</fullName>
    </submittedName>
</protein>
<name>A0A848BNJ6_9FIRM</name>
<dbReference type="AlphaFoldDB" id="A0A848BNJ6"/>
<feature type="compositionally biased region" description="Polar residues" evidence="1">
    <location>
        <begin position="189"/>
        <end position="198"/>
    </location>
</feature>
<organism evidence="3 4">
    <name type="scientific">Megasphaera hexanoica</name>
    <dbReference type="NCBI Taxonomy" id="1675036"/>
    <lineage>
        <taxon>Bacteria</taxon>
        <taxon>Bacillati</taxon>
        <taxon>Bacillota</taxon>
        <taxon>Negativicutes</taxon>
        <taxon>Veillonellales</taxon>
        <taxon>Veillonellaceae</taxon>
        <taxon>Megasphaera</taxon>
    </lineage>
</organism>
<dbReference type="RefSeq" id="WP_059076217.1">
    <property type="nucleotide sequence ID" value="NZ_JABAFG010000005.1"/>
</dbReference>
<reference evidence="3 4" key="1">
    <citation type="submission" date="2020-04" db="EMBL/GenBank/DDBJ databases">
        <authorList>
            <person name="Hitch T.C.A."/>
            <person name="Wylensek D."/>
            <person name="Clavel T."/>
        </authorList>
    </citation>
    <scope>NUCLEOTIDE SEQUENCE [LARGE SCALE GENOMIC DNA]</scope>
    <source>
        <strain evidence="3 4">Oil-RF-744-FAT-WT-6-1</strain>
    </source>
</reference>
<accession>A0A848BNJ6</accession>
<feature type="compositionally biased region" description="Basic and acidic residues" evidence="1">
    <location>
        <begin position="215"/>
        <end position="228"/>
    </location>
</feature>
<dbReference type="Proteomes" id="UP000591071">
    <property type="component" value="Unassembled WGS sequence"/>
</dbReference>
<dbReference type="EMBL" id="JABAFG010000005">
    <property type="protein sequence ID" value="NME27871.1"/>
    <property type="molecule type" value="Genomic_DNA"/>
</dbReference>
<evidence type="ECO:0000256" key="2">
    <source>
        <dbReference type="SAM" id="SignalP"/>
    </source>
</evidence>